<dbReference type="AlphaFoldDB" id="A0A0B5RQP8"/>
<dbReference type="Proteomes" id="UP000236165">
    <property type="component" value="Unassembled WGS sequence"/>
</dbReference>
<dbReference type="Proteomes" id="UP000190696">
    <property type="component" value="Unassembled WGS sequence"/>
</dbReference>
<evidence type="ECO:0000313" key="5">
    <source>
        <dbReference type="Proteomes" id="UP000236165"/>
    </source>
</evidence>
<dbReference type="KEGG" id="bmyo:BG05_5774"/>
<evidence type="ECO:0000313" key="2">
    <source>
        <dbReference type="EMBL" id="PJN69023.1"/>
    </source>
</evidence>
<organism evidence="1 4">
    <name type="scientific">Bacillus mycoides</name>
    <dbReference type="NCBI Taxonomy" id="1405"/>
    <lineage>
        <taxon>Bacteria</taxon>
        <taxon>Bacillati</taxon>
        <taxon>Bacillota</taxon>
        <taxon>Bacilli</taxon>
        <taxon>Bacillales</taxon>
        <taxon>Bacillaceae</taxon>
        <taxon>Bacillus</taxon>
        <taxon>Bacillus cereus group</taxon>
    </lineage>
</organism>
<accession>A0A1S9T0K7</accession>
<dbReference type="EMBL" id="MUAI01000041">
    <property type="protein sequence ID" value="OOR03528.1"/>
    <property type="molecule type" value="Genomic_DNA"/>
</dbReference>
<protein>
    <submittedName>
        <fullName evidence="1">Uncharacterized protein</fullName>
    </submittedName>
</protein>
<accession>A0A0B5RQP8</accession>
<evidence type="ECO:0000313" key="3">
    <source>
        <dbReference type="EMBL" id="QQA13620.1"/>
    </source>
</evidence>
<reference evidence="1 4" key="2">
    <citation type="submission" date="2017-01" db="EMBL/GenBank/DDBJ databases">
        <title>Bacillus cereus isolates.</title>
        <authorList>
            <person name="Beno S.M."/>
        </authorList>
    </citation>
    <scope>NUCLEOTIDE SEQUENCE [LARGE SCALE GENOMIC DNA]</scope>
    <source>
        <strain evidence="1 4">FSL W7-1108</strain>
    </source>
</reference>
<evidence type="ECO:0000313" key="4">
    <source>
        <dbReference type="Proteomes" id="UP000190696"/>
    </source>
</evidence>
<geneLocation type="plasmid" evidence="3 6">
    <name>unnamed2</name>
</geneLocation>
<proteinExistence type="predicted"/>
<reference evidence="3 6" key="3">
    <citation type="submission" date="2020-12" db="EMBL/GenBank/DDBJ databases">
        <title>FDA dAtabase for Regulatory Grade micrObial Sequences (FDA-ARGOS): Supporting development and validation of Infectious Disease Dx tests.</title>
        <authorList>
            <person name="Nelson B."/>
            <person name="Plummer A."/>
            <person name="Tallon L."/>
            <person name="Sadzewicz L."/>
            <person name="Zhao X."/>
            <person name="Boylan J."/>
            <person name="Ott S."/>
            <person name="Bowen H."/>
            <person name="Vavikolanu K."/>
            <person name="Mehta A."/>
            <person name="Aluvathingal J."/>
            <person name="Nadendla S."/>
            <person name="Myers T."/>
            <person name="Yan Y."/>
            <person name="Sichtig H."/>
        </authorList>
    </citation>
    <scope>NUCLEOTIDE SEQUENCE [LARGE SCALE GENOMIC DNA]</scope>
    <source>
        <strain evidence="3 6">FDAARGOS_924</strain>
        <plasmid evidence="3 6">unnamed2</plasmid>
    </source>
</reference>
<dbReference type="EMBL" id="MKZQ01000049">
    <property type="protein sequence ID" value="PJN69023.1"/>
    <property type="molecule type" value="Genomic_DNA"/>
</dbReference>
<evidence type="ECO:0000313" key="6">
    <source>
        <dbReference type="Proteomes" id="UP000596196"/>
    </source>
</evidence>
<dbReference type="EMBL" id="CP065876">
    <property type="protein sequence ID" value="QQA13620.1"/>
    <property type="molecule type" value="Genomic_DNA"/>
</dbReference>
<keyword evidence="3" id="KW-0614">Plasmid</keyword>
<name>A0A0B5RQP8_BACMY</name>
<gene>
    <name evidence="2" type="ORF">BACWE_41170</name>
    <name evidence="1" type="ORF">BW900_26635</name>
    <name evidence="3" type="ORF">I6G81_01745</name>
</gene>
<sequence>MGNEKVRMKLSLSENVHHYVQEYMEENNITHPGDAISKICMEHQASKNTEWSLNYISEVVSKNLHDILKSELTKIRLGANSADRNTQVLIELMNGYFFANDLDLESIITTDKIEVGGVKMAKEVVAERISHARQKRLDHEASKNNVT</sequence>
<dbReference type="RefSeq" id="WP_002191647.1">
    <property type="nucleotide sequence ID" value="NZ_CP009691.1"/>
</dbReference>
<evidence type="ECO:0000313" key="1">
    <source>
        <dbReference type="EMBL" id="OOR03528.1"/>
    </source>
</evidence>
<reference evidence="2 5" key="1">
    <citation type="submission" date="2016-10" db="EMBL/GenBank/DDBJ databases">
        <title>Genome Sequence of Bacillus weihenstephanensis GM6LP.</title>
        <authorList>
            <person name="Poehlein A."/>
            <person name="Wemheuer F."/>
            <person name="Hollensteiner J."/>
            <person name="Wemheuer B."/>
        </authorList>
    </citation>
    <scope>NUCLEOTIDE SEQUENCE [LARGE SCALE GENOMIC DNA]</scope>
    <source>
        <strain evidence="2 5">GM6LP</strain>
    </source>
</reference>
<dbReference type="Proteomes" id="UP000596196">
    <property type="component" value="Plasmid unnamed2"/>
</dbReference>
<keyword evidence="6" id="KW-1185">Reference proteome</keyword>